<evidence type="ECO:0000256" key="2">
    <source>
        <dbReference type="SAM" id="Phobius"/>
    </source>
</evidence>
<dbReference type="GO" id="GO:0004674">
    <property type="term" value="F:protein serine/threonine kinase activity"/>
    <property type="evidence" value="ECO:0007669"/>
    <property type="project" value="UniProtKB-KW"/>
</dbReference>
<keyword evidence="2" id="KW-0812">Transmembrane</keyword>
<feature type="transmembrane region" description="Helical" evidence="2">
    <location>
        <begin position="196"/>
        <end position="218"/>
    </location>
</feature>
<gene>
    <name evidence="3" type="ORF">H9821_01870</name>
</gene>
<dbReference type="Proteomes" id="UP000824134">
    <property type="component" value="Unassembled WGS sequence"/>
</dbReference>
<dbReference type="Gene3D" id="2.60.120.260">
    <property type="entry name" value="Galactose-binding domain-like"/>
    <property type="match status" value="1"/>
</dbReference>
<accession>A0A9D1ZRA0</accession>
<dbReference type="AlphaFoldDB" id="A0A9D1ZRA0"/>
<protein>
    <submittedName>
        <fullName evidence="3">Serine/threonine protein kinase</fullName>
    </submittedName>
</protein>
<dbReference type="EMBL" id="DXCN01000019">
    <property type="protein sequence ID" value="HIY94400.1"/>
    <property type="molecule type" value="Genomic_DNA"/>
</dbReference>
<feature type="region of interest" description="Disordered" evidence="1">
    <location>
        <begin position="160"/>
        <end position="190"/>
    </location>
</feature>
<feature type="region of interest" description="Disordered" evidence="1">
    <location>
        <begin position="253"/>
        <end position="273"/>
    </location>
</feature>
<comment type="caution">
    <text evidence="3">The sequence shown here is derived from an EMBL/GenBank/DDBJ whole genome shotgun (WGS) entry which is preliminary data.</text>
</comment>
<evidence type="ECO:0000256" key="1">
    <source>
        <dbReference type="SAM" id="MobiDB-lite"/>
    </source>
</evidence>
<feature type="compositionally biased region" description="Acidic residues" evidence="1">
    <location>
        <begin position="164"/>
        <end position="188"/>
    </location>
</feature>
<feature type="compositionally biased region" description="Low complexity" evidence="1">
    <location>
        <begin position="253"/>
        <end position="263"/>
    </location>
</feature>
<name>A0A9D1ZRA0_9MICC</name>
<dbReference type="InterPro" id="IPR008979">
    <property type="entry name" value="Galactose-bd-like_sf"/>
</dbReference>
<evidence type="ECO:0000313" key="4">
    <source>
        <dbReference type="Proteomes" id="UP000824134"/>
    </source>
</evidence>
<proteinExistence type="predicted"/>
<sequence length="420" mass="43047">MTQQIPLNTLLGDRYKVTAHLLDTASGDAVLDGLDTVLGRKVSILVAAPDHNRLLVTNARNSSALSRSAVQVLDLGNHSERTYLITSHSRPDTLLGVLLTEGGSNSAEEFGEEIFGDTGSMTAPNTYVVAKEKTAEQGQDAGAAAGAAAVAGATSISATRDLSAVEEEPADEFEEYDAEEEGYYEGDEPTERNSGMWVVGIAAVLLLVIGAGAVFASLGGMVDSDASKQVLDANGTAVATASASASANASASASASATPSETSLPTPKIEGTFTRTVPSAPTLMAESDSLLGNLTDGNASTTWLSLAFGSANFGGLADSFYLSAKLDEATTVNSITINQVSGVGGAFTVYANDSASIEGATEIGSGSFAATGDTTVQLNKDAQDGKTEYIIIQFTSAPQLSQPIVSGYVYGLRLAEISVK</sequence>
<keyword evidence="2" id="KW-1133">Transmembrane helix</keyword>
<organism evidence="3 4">
    <name type="scientific">Candidatus Rothia avicola</name>
    <dbReference type="NCBI Taxonomy" id="2840478"/>
    <lineage>
        <taxon>Bacteria</taxon>
        <taxon>Bacillati</taxon>
        <taxon>Actinomycetota</taxon>
        <taxon>Actinomycetes</taxon>
        <taxon>Micrococcales</taxon>
        <taxon>Micrococcaceae</taxon>
        <taxon>Rothia</taxon>
    </lineage>
</organism>
<reference evidence="3" key="1">
    <citation type="journal article" date="2021" name="PeerJ">
        <title>Extensive microbial diversity within the chicken gut microbiome revealed by metagenomics and culture.</title>
        <authorList>
            <person name="Gilroy R."/>
            <person name="Ravi A."/>
            <person name="Getino M."/>
            <person name="Pursley I."/>
            <person name="Horton D.L."/>
            <person name="Alikhan N.F."/>
            <person name="Baker D."/>
            <person name="Gharbi K."/>
            <person name="Hall N."/>
            <person name="Watson M."/>
            <person name="Adriaenssens E.M."/>
            <person name="Foster-Nyarko E."/>
            <person name="Jarju S."/>
            <person name="Secka A."/>
            <person name="Antonio M."/>
            <person name="Oren A."/>
            <person name="Chaudhuri R.R."/>
            <person name="La Ragione R."/>
            <person name="Hildebrand F."/>
            <person name="Pallen M.J."/>
        </authorList>
    </citation>
    <scope>NUCLEOTIDE SEQUENCE</scope>
    <source>
        <strain evidence="3">ChiHjej12B11-9195</strain>
    </source>
</reference>
<reference evidence="3" key="2">
    <citation type="submission" date="2021-04" db="EMBL/GenBank/DDBJ databases">
        <authorList>
            <person name="Gilroy R."/>
        </authorList>
    </citation>
    <scope>NUCLEOTIDE SEQUENCE</scope>
    <source>
        <strain evidence="3">ChiHjej12B11-9195</strain>
    </source>
</reference>
<keyword evidence="3" id="KW-0723">Serine/threonine-protein kinase</keyword>
<dbReference type="SUPFAM" id="SSF49785">
    <property type="entry name" value="Galactose-binding domain-like"/>
    <property type="match status" value="1"/>
</dbReference>
<keyword evidence="3" id="KW-0808">Transferase</keyword>
<keyword evidence="3" id="KW-0418">Kinase</keyword>
<keyword evidence="2" id="KW-0472">Membrane</keyword>
<evidence type="ECO:0000313" key="3">
    <source>
        <dbReference type="EMBL" id="HIY94400.1"/>
    </source>
</evidence>